<dbReference type="InterPro" id="IPR036852">
    <property type="entry name" value="Peptidase_S8/S53_dom_sf"/>
</dbReference>
<dbReference type="Gene3D" id="3.40.50.200">
    <property type="entry name" value="Peptidase S8/S53 domain"/>
    <property type="match status" value="1"/>
</dbReference>
<name>A0AA35TCY2_GEOBA</name>
<evidence type="ECO:0000313" key="5">
    <source>
        <dbReference type="Proteomes" id="UP001174909"/>
    </source>
</evidence>
<dbReference type="PANTHER" id="PTHR42884">
    <property type="entry name" value="PROPROTEIN CONVERTASE SUBTILISIN/KEXIN-RELATED"/>
    <property type="match status" value="1"/>
</dbReference>
<keyword evidence="2" id="KW-0378">Hydrolase</keyword>
<accession>A0AA35TCY2</accession>
<evidence type="ECO:0000256" key="1">
    <source>
        <dbReference type="ARBA" id="ARBA00022670"/>
    </source>
</evidence>
<dbReference type="PANTHER" id="PTHR42884:SF31">
    <property type="entry name" value="PROPROTEIN CONVERTASE SUBTILISIN_KEXIN TYPE 5"/>
    <property type="match status" value="1"/>
</dbReference>
<dbReference type="AlphaFoldDB" id="A0AA35TCY2"/>
<dbReference type="Proteomes" id="UP001174909">
    <property type="component" value="Unassembled WGS sequence"/>
</dbReference>
<evidence type="ECO:0000256" key="2">
    <source>
        <dbReference type="ARBA" id="ARBA00022801"/>
    </source>
</evidence>
<keyword evidence="3" id="KW-0720">Serine protease</keyword>
<protein>
    <submittedName>
        <fullName evidence="4">Proprotein convertase subtilisin/kexin type 6</fullName>
    </submittedName>
</protein>
<evidence type="ECO:0000256" key="3">
    <source>
        <dbReference type="ARBA" id="ARBA00022825"/>
    </source>
</evidence>
<reference evidence="4" key="1">
    <citation type="submission" date="2023-03" db="EMBL/GenBank/DDBJ databases">
        <authorList>
            <person name="Steffen K."/>
            <person name="Cardenas P."/>
        </authorList>
    </citation>
    <scope>NUCLEOTIDE SEQUENCE</scope>
</reference>
<feature type="non-terminal residue" evidence="4">
    <location>
        <position position="1"/>
    </location>
</feature>
<comment type="caution">
    <text evidence="4">The sequence shown here is derived from an EMBL/GenBank/DDBJ whole genome shotgun (WGS) entry which is preliminary data.</text>
</comment>
<feature type="non-terminal residue" evidence="4">
    <location>
        <position position="104"/>
    </location>
</feature>
<keyword evidence="5" id="KW-1185">Reference proteome</keyword>
<evidence type="ECO:0000313" key="4">
    <source>
        <dbReference type="EMBL" id="CAI8044887.1"/>
    </source>
</evidence>
<dbReference type="SUPFAM" id="SSF52743">
    <property type="entry name" value="Subtilisin-like"/>
    <property type="match status" value="1"/>
</dbReference>
<organism evidence="4 5">
    <name type="scientific">Geodia barretti</name>
    <name type="common">Barrett's horny sponge</name>
    <dbReference type="NCBI Taxonomy" id="519541"/>
    <lineage>
        <taxon>Eukaryota</taxon>
        <taxon>Metazoa</taxon>
        <taxon>Porifera</taxon>
        <taxon>Demospongiae</taxon>
        <taxon>Heteroscleromorpha</taxon>
        <taxon>Tetractinellida</taxon>
        <taxon>Astrophorina</taxon>
        <taxon>Geodiidae</taxon>
        <taxon>Geodia</taxon>
    </lineage>
</organism>
<dbReference type="GO" id="GO:0000139">
    <property type="term" value="C:Golgi membrane"/>
    <property type="evidence" value="ECO:0007669"/>
    <property type="project" value="TreeGrafter"/>
</dbReference>
<dbReference type="EMBL" id="CASHTH010003432">
    <property type="protein sequence ID" value="CAI8044887.1"/>
    <property type="molecule type" value="Genomic_DNA"/>
</dbReference>
<keyword evidence="1" id="KW-0645">Protease</keyword>
<sequence length="104" mass="11616">TWRDVQYLIAYTANPHLTAGPLTRNGAGLAVSRQYGFGVMDAEAMVTRARQWINVPPWIEHHITNVSQQEIAGVTYSATANYTADIHYLEHVIVKMSVAIPKNH</sequence>
<proteinExistence type="predicted"/>
<dbReference type="GO" id="GO:0005802">
    <property type="term" value="C:trans-Golgi network"/>
    <property type="evidence" value="ECO:0007669"/>
    <property type="project" value="TreeGrafter"/>
</dbReference>
<gene>
    <name evidence="4" type="ORF">GBAR_LOCUS24859</name>
</gene>
<dbReference type="GO" id="GO:0016486">
    <property type="term" value="P:peptide hormone processing"/>
    <property type="evidence" value="ECO:0007669"/>
    <property type="project" value="TreeGrafter"/>
</dbReference>
<dbReference type="GO" id="GO:0004252">
    <property type="term" value="F:serine-type endopeptidase activity"/>
    <property type="evidence" value="ECO:0007669"/>
    <property type="project" value="InterPro"/>
</dbReference>